<reference evidence="6" key="1">
    <citation type="submission" date="2013-08" db="EMBL/GenBank/DDBJ databases">
        <authorList>
            <person name="Mendez C."/>
            <person name="Richter M."/>
            <person name="Ferrer M."/>
            <person name="Sanchez J."/>
        </authorList>
    </citation>
    <scope>NUCLEOTIDE SEQUENCE</scope>
</reference>
<dbReference type="PROSITE" id="PS51352">
    <property type="entry name" value="THIOREDOXIN_2"/>
    <property type="match status" value="1"/>
</dbReference>
<keyword evidence="3" id="KW-0472">Membrane</keyword>
<gene>
    <name evidence="5" type="ORF">B1A_18601</name>
    <name evidence="6" type="ORF">B1B_05712</name>
</gene>
<evidence type="ECO:0000313" key="5">
    <source>
        <dbReference type="EMBL" id="EQD34648.1"/>
    </source>
</evidence>
<evidence type="ECO:0000256" key="2">
    <source>
        <dbReference type="ARBA" id="ARBA00023008"/>
    </source>
</evidence>
<name>T1BHG4_9ZZZZ</name>
<dbReference type="Pfam" id="PF02630">
    <property type="entry name" value="SCO1-SenC"/>
    <property type="match status" value="1"/>
</dbReference>
<evidence type="ECO:0000256" key="3">
    <source>
        <dbReference type="SAM" id="Phobius"/>
    </source>
</evidence>
<reference evidence="6" key="2">
    <citation type="journal article" date="2014" name="ISME J.">
        <title>Microbial stratification in low pH oxic and suboxic macroscopic growths along an acid mine drainage.</title>
        <authorList>
            <person name="Mendez-Garcia C."/>
            <person name="Mesa V."/>
            <person name="Sprenger R.R."/>
            <person name="Richter M."/>
            <person name="Diez M.S."/>
            <person name="Solano J."/>
            <person name="Bargiela R."/>
            <person name="Golyshina O.V."/>
            <person name="Manteca A."/>
            <person name="Ramos J.L."/>
            <person name="Gallego J.R."/>
            <person name="Llorente I."/>
            <person name="Martins Dos Santos V.A."/>
            <person name="Jensen O.N."/>
            <person name="Pelaez A.I."/>
            <person name="Sanchez J."/>
            <person name="Ferrer M."/>
        </authorList>
    </citation>
    <scope>NUCLEOTIDE SEQUENCE</scope>
</reference>
<evidence type="ECO:0000313" key="6">
    <source>
        <dbReference type="EMBL" id="EQD68063.1"/>
    </source>
</evidence>
<protein>
    <submittedName>
        <fullName evidence="6">Electron transport protein SCO1/SenC</fullName>
    </submittedName>
</protein>
<keyword evidence="3" id="KW-0812">Transmembrane</keyword>
<dbReference type="Gene3D" id="3.40.30.10">
    <property type="entry name" value="Glutaredoxin"/>
    <property type="match status" value="1"/>
</dbReference>
<comment type="caution">
    <text evidence="6">The sequence shown here is derived from an EMBL/GenBank/DDBJ whole genome shotgun (WGS) entry which is preliminary data.</text>
</comment>
<dbReference type="InterPro" id="IPR036249">
    <property type="entry name" value="Thioredoxin-like_sf"/>
</dbReference>
<keyword evidence="3" id="KW-1133">Transmembrane helix</keyword>
<dbReference type="InterPro" id="IPR013766">
    <property type="entry name" value="Thioredoxin_domain"/>
</dbReference>
<dbReference type="SUPFAM" id="SSF52833">
    <property type="entry name" value="Thioredoxin-like"/>
    <property type="match status" value="1"/>
</dbReference>
<sequence>MNDLDKASAGAARAAWIVAAPLIVLIALGFGFWLGRQHAPRAETLPTLGRAPPFRDFRNQLGQPVDSAQFAGKLQVVTFLDPYCTNDCPLIALHLVGLENDLRLAKLRHRVQIVAFNVDPWHTGPTQAAAFQREYGWNPADLRWQFLSSTPAATRRVVRQGYHVDYQQVSFAREAADAAMQKAAGDYVPQPRVANALAAKAKPDYDVAHNDMLVLVGTHGHLRWLSADADSISDVHLVNLIRRLLRQR</sequence>
<organism evidence="6">
    <name type="scientific">mine drainage metagenome</name>
    <dbReference type="NCBI Taxonomy" id="410659"/>
    <lineage>
        <taxon>unclassified sequences</taxon>
        <taxon>metagenomes</taxon>
        <taxon>ecological metagenomes</taxon>
    </lineage>
</organism>
<keyword evidence="2" id="KW-0186">Copper</keyword>
<comment type="similarity">
    <text evidence="1">Belongs to the SCO1/2 family.</text>
</comment>
<evidence type="ECO:0000259" key="4">
    <source>
        <dbReference type="PROSITE" id="PS51352"/>
    </source>
</evidence>
<evidence type="ECO:0000256" key="1">
    <source>
        <dbReference type="ARBA" id="ARBA00010996"/>
    </source>
</evidence>
<dbReference type="InterPro" id="IPR003782">
    <property type="entry name" value="SCO1/SenC"/>
</dbReference>
<feature type="domain" description="Thioredoxin" evidence="4">
    <location>
        <begin position="45"/>
        <end position="181"/>
    </location>
</feature>
<dbReference type="EMBL" id="AUZX01013730">
    <property type="protein sequence ID" value="EQD34648.1"/>
    <property type="molecule type" value="Genomic_DNA"/>
</dbReference>
<proteinExistence type="inferred from homology"/>
<feature type="transmembrane region" description="Helical" evidence="3">
    <location>
        <begin position="14"/>
        <end position="34"/>
    </location>
</feature>
<dbReference type="EMBL" id="AUZY01003621">
    <property type="protein sequence ID" value="EQD68063.1"/>
    <property type="molecule type" value="Genomic_DNA"/>
</dbReference>
<dbReference type="AlphaFoldDB" id="T1BHG4"/>
<accession>T1BHG4</accession>